<evidence type="ECO:0000256" key="5">
    <source>
        <dbReference type="ARBA" id="ARBA00022737"/>
    </source>
</evidence>
<dbReference type="GO" id="GO:0016887">
    <property type="term" value="F:ATP hydrolysis activity"/>
    <property type="evidence" value="ECO:0007669"/>
    <property type="project" value="InterPro"/>
</dbReference>
<feature type="domain" description="ABC transporter" evidence="13">
    <location>
        <begin position="1024"/>
        <end position="1289"/>
    </location>
</feature>
<dbReference type="CDD" id="cd03249">
    <property type="entry name" value="ABC_MTABC3_MDL1_MDL2"/>
    <property type="match status" value="2"/>
</dbReference>
<dbReference type="FunFam" id="3.40.50.300:FF:000205">
    <property type="entry name" value="ABC transporter B family member 4"/>
    <property type="match status" value="1"/>
</dbReference>
<feature type="domain" description="ABC transmembrane type-1" evidence="14">
    <location>
        <begin position="675"/>
        <end position="962"/>
    </location>
</feature>
<dbReference type="FunFam" id="3.40.50.300:FF:000240">
    <property type="entry name" value="ABC transporter B family member 20"/>
    <property type="match status" value="1"/>
</dbReference>
<dbReference type="InterPro" id="IPR039421">
    <property type="entry name" value="Type_1_exporter"/>
</dbReference>
<keyword evidence="5" id="KW-0677">Repeat</keyword>
<evidence type="ECO:0000256" key="1">
    <source>
        <dbReference type="ARBA" id="ARBA00004141"/>
    </source>
</evidence>
<dbReference type="InterPro" id="IPR036640">
    <property type="entry name" value="ABC1_TM_sf"/>
</dbReference>
<dbReference type="InterPro" id="IPR003439">
    <property type="entry name" value="ABC_transporter-like_ATP-bd"/>
</dbReference>
<feature type="transmembrane region" description="Helical" evidence="12">
    <location>
        <begin position="819"/>
        <end position="841"/>
    </location>
</feature>
<dbReference type="Proteomes" id="UP001212152">
    <property type="component" value="Unassembled WGS sequence"/>
</dbReference>
<feature type="transmembrane region" description="Helical" evidence="12">
    <location>
        <begin position="936"/>
        <end position="955"/>
    </location>
</feature>
<dbReference type="SUPFAM" id="SSF90123">
    <property type="entry name" value="ABC transporter transmembrane region"/>
    <property type="match status" value="2"/>
</dbReference>
<comment type="similarity">
    <text evidence="2">Belongs to the ABC transporter superfamily. ABCB family. Multidrug resistance exporter (TC 3.A.1.201) subfamily.</text>
</comment>
<feature type="region of interest" description="Disordered" evidence="11">
    <location>
        <begin position="629"/>
        <end position="652"/>
    </location>
</feature>
<comment type="caution">
    <text evidence="15">The sequence shown here is derived from an EMBL/GenBank/DDBJ whole genome shotgun (WGS) entry which is preliminary data.</text>
</comment>
<feature type="transmembrane region" description="Helical" evidence="12">
    <location>
        <begin position="671"/>
        <end position="698"/>
    </location>
</feature>
<evidence type="ECO:0000313" key="15">
    <source>
        <dbReference type="EMBL" id="KAJ3169077.1"/>
    </source>
</evidence>
<accession>A0AAD5THC6</accession>
<keyword evidence="3" id="KW-0813">Transport</keyword>
<name>A0AAD5THC6_9FUNG</name>
<keyword evidence="9 12" id="KW-0472">Membrane</keyword>
<dbReference type="Gene3D" id="1.20.1560.10">
    <property type="entry name" value="ABC transporter type 1, transmembrane domain"/>
    <property type="match status" value="2"/>
</dbReference>
<feature type="domain" description="ABC transmembrane type-1" evidence="14">
    <location>
        <begin position="29"/>
        <end position="264"/>
    </location>
</feature>
<dbReference type="GO" id="GO:0005524">
    <property type="term" value="F:ATP binding"/>
    <property type="evidence" value="ECO:0007669"/>
    <property type="project" value="UniProtKB-KW"/>
</dbReference>
<feature type="transmembrane region" description="Helical" evidence="12">
    <location>
        <begin position="718"/>
        <end position="739"/>
    </location>
</feature>
<evidence type="ECO:0000256" key="11">
    <source>
        <dbReference type="SAM" id="MobiDB-lite"/>
    </source>
</evidence>
<dbReference type="SMART" id="SM00382">
    <property type="entry name" value="AAA"/>
    <property type="match status" value="2"/>
</dbReference>
<evidence type="ECO:0000313" key="16">
    <source>
        <dbReference type="Proteomes" id="UP001212152"/>
    </source>
</evidence>
<sequence length="1297" mass="141578">MTVVFSGLVDAFTLYTQNRLSKADFEDQLIQHVLYFVYLAVCWDMSSARQTNLIRTLYLESVLRQSRTFFDTHNAGELSTRLTSDIELIQNGTGEKVGLFMQASCTLVAAIVIAFIQSWKVTLVLGCLFPFMGTINVVCNRWAAKNGIAALTAYAEANSVVEEALSAIRTLMSLNGQKRSSREFANRLKPAEELGVAKAKAQGLGLAGVQAFMYFAYSIAFFFGAYLIQQGELTPGQLVAVYFALMIGTMRMSSVAPELAAFGNACAAAYAIFSLIDEEPNVAKPRNAGAEPAKLSDFDGQISFNNVTFKYPSRPTVKALDGFSLDIEAGKTTAFVGASGSGKSTIIALVERGYEPTEGSITANGKAELRDLDLAWWRDQIGIVSQEPSLFDMSIAENISLGAPEGSPPPTQAQIEEAAKLANAHAFIERLPEGYKTVVGDRGALMSGGQKQRICIARALVRNPKVLLLDEATSALDTNSERLVQAALERASVGRTTLVVAHRLSTVRTADRIVVMNQGKIVEIGDHQSLIDADGIYKKLVDMQQIGHEEEEQSAEDYEEGIMSTEAQETFNSAPHRAFTSASEKRKSLDIKLHDAPTESVEKADDDAAAVDEPTSPFKYMTRMASTLSRRSKTRESAADVELGQQPDGKDEKAAPTRFFRRLLLIHKPEWDLLALGVCAAILSGAIYPVYAIMYGYILEVFTLLDLNEMRREANRWAAGYIVVSFGAGLGNFGVSYLFGKIGERVTTRLRTMLFDAMLRQEVGWFDRDENRTGSLVSRVAIDTARVNVLVGTVMGTLVQLMVNVTGGLIVGFTASWKVTVVTMGLIPVLIFAGAMQIASIKGFGAKTQKAYQRAASVAVEGINNHTTVQCLGREDTFLSKYNEALEEPIRASYRQAFFTGIGYASSNGLGFLGNALAFWWGGTLFADGEINMRRMFTVMMATVFGSMAMGRASAFAGDISKAKFAGKEIIKIIDRKTLIDVTGHDNQPTAGQQQHDEIKLPEMTQVTSGAARVSASKLPNLHITFEDVWFAYPTRPTQAVLRGLSLDIKPGTTVALVGASGNGKSTIVQLVERFYDVQRGRVLVDGVPLTSLDLEDWREQIGYVGQEPVLFDATILENIAYGSPKYRRAQQKPQDAGKLFDPDATPAERLAVAGITQEDIVQAAKDANIYEFVSRLPMGFETRVGNRGAHLSGGQKQRIAIARALIRHPRVLLLDEATSALDSTSEVEVQRAIDQAARGRTTITIAHRLSTIQAADCIYVFKDGQVAEQGTHTELIKMRGLYYEMVVQQDLGGEVM</sequence>
<keyword evidence="6" id="KW-0547">Nucleotide-binding</keyword>
<evidence type="ECO:0000256" key="9">
    <source>
        <dbReference type="ARBA" id="ARBA00023136"/>
    </source>
</evidence>
<feature type="transmembrane region" description="Helical" evidence="12">
    <location>
        <begin position="204"/>
        <end position="228"/>
    </location>
</feature>
<evidence type="ECO:0000256" key="4">
    <source>
        <dbReference type="ARBA" id="ARBA00022692"/>
    </source>
</evidence>
<feature type="domain" description="ABC transporter" evidence="13">
    <location>
        <begin position="302"/>
        <end position="543"/>
    </location>
</feature>
<dbReference type="Pfam" id="PF00005">
    <property type="entry name" value="ABC_tran"/>
    <property type="match status" value="2"/>
</dbReference>
<keyword evidence="10" id="KW-0325">Glycoprotein</keyword>
<evidence type="ECO:0000256" key="12">
    <source>
        <dbReference type="SAM" id="Phobius"/>
    </source>
</evidence>
<keyword evidence="4 12" id="KW-0812">Transmembrane</keyword>
<comment type="subcellular location">
    <subcellularLocation>
        <location evidence="1">Membrane</location>
        <topology evidence="1">Multi-pass membrane protein</topology>
    </subcellularLocation>
</comment>
<proteinExistence type="inferred from homology"/>
<evidence type="ECO:0000256" key="8">
    <source>
        <dbReference type="ARBA" id="ARBA00022989"/>
    </source>
</evidence>
<evidence type="ECO:0000256" key="3">
    <source>
        <dbReference type="ARBA" id="ARBA00022448"/>
    </source>
</evidence>
<keyword evidence="7" id="KW-0067">ATP-binding</keyword>
<dbReference type="Pfam" id="PF00664">
    <property type="entry name" value="ABC_membrane"/>
    <property type="match status" value="2"/>
</dbReference>
<evidence type="ECO:0000256" key="6">
    <source>
        <dbReference type="ARBA" id="ARBA00022741"/>
    </source>
</evidence>
<reference evidence="15" key="1">
    <citation type="submission" date="2020-05" db="EMBL/GenBank/DDBJ databases">
        <title>Phylogenomic resolution of chytrid fungi.</title>
        <authorList>
            <person name="Stajich J.E."/>
            <person name="Amses K."/>
            <person name="Simmons R."/>
            <person name="Seto K."/>
            <person name="Myers J."/>
            <person name="Bonds A."/>
            <person name="Quandt C.A."/>
            <person name="Barry K."/>
            <person name="Liu P."/>
            <person name="Grigoriev I."/>
            <person name="Longcore J.E."/>
            <person name="James T.Y."/>
        </authorList>
    </citation>
    <scope>NUCLEOTIDE SEQUENCE</scope>
    <source>
        <strain evidence="15">JEL0379</strain>
    </source>
</reference>
<dbReference type="GO" id="GO:0015421">
    <property type="term" value="F:ABC-type oligopeptide transporter activity"/>
    <property type="evidence" value="ECO:0007669"/>
    <property type="project" value="TreeGrafter"/>
</dbReference>
<organism evidence="15 16">
    <name type="scientific">Geranomyces variabilis</name>
    <dbReference type="NCBI Taxonomy" id="109894"/>
    <lineage>
        <taxon>Eukaryota</taxon>
        <taxon>Fungi</taxon>
        <taxon>Fungi incertae sedis</taxon>
        <taxon>Chytridiomycota</taxon>
        <taxon>Chytridiomycota incertae sedis</taxon>
        <taxon>Chytridiomycetes</taxon>
        <taxon>Spizellomycetales</taxon>
        <taxon>Powellomycetaceae</taxon>
        <taxon>Geranomyces</taxon>
    </lineage>
</organism>
<dbReference type="GO" id="GO:0090374">
    <property type="term" value="P:oligopeptide export from mitochondrion"/>
    <property type="evidence" value="ECO:0007669"/>
    <property type="project" value="TreeGrafter"/>
</dbReference>
<dbReference type="InterPro" id="IPR017871">
    <property type="entry name" value="ABC_transporter-like_CS"/>
</dbReference>
<keyword evidence="16" id="KW-1185">Reference proteome</keyword>
<dbReference type="Gene3D" id="3.40.50.300">
    <property type="entry name" value="P-loop containing nucleotide triphosphate hydrolases"/>
    <property type="match status" value="2"/>
</dbReference>
<dbReference type="CDD" id="cd18577">
    <property type="entry name" value="ABC_6TM_Pgp_ABCB1_D1_like"/>
    <property type="match status" value="1"/>
</dbReference>
<dbReference type="PROSITE" id="PS50929">
    <property type="entry name" value="ABC_TM1F"/>
    <property type="match status" value="2"/>
</dbReference>
<feature type="transmembrane region" description="Helical" evidence="12">
    <location>
        <begin position="122"/>
        <end position="139"/>
    </location>
</feature>
<dbReference type="GO" id="GO:0005743">
    <property type="term" value="C:mitochondrial inner membrane"/>
    <property type="evidence" value="ECO:0007669"/>
    <property type="project" value="TreeGrafter"/>
</dbReference>
<feature type="transmembrane region" description="Helical" evidence="12">
    <location>
        <begin position="789"/>
        <end position="813"/>
    </location>
</feature>
<dbReference type="PANTHER" id="PTHR43394">
    <property type="entry name" value="ATP-DEPENDENT PERMEASE MDL1, MITOCHONDRIAL"/>
    <property type="match status" value="1"/>
</dbReference>
<dbReference type="InterPro" id="IPR027417">
    <property type="entry name" value="P-loop_NTPase"/>
</dbReference>
<feature type="transmembrane region" description="Helical" evidence="12">
    <location>
        <begin position="97"/>
        <end position="116"/>
    </location>
</feature>
<dbReference type="InterPro" id="IPR003593">
    <property type="entry name" value="AAA+_ATPase"/>
</dbReference>
<dbReference type="InterPro" id="IPR011527">
    <property type="entry name" value="ABC1_TM_dom"/>
</dbReference>
<dbReference type="EMBL" id="JADGJQ010000111">
    <property type="protein sequence ID" value="KAJ3169077.1"/>
    <property type="molecule type" value="Genomic_DNA"/>
</dbReference>
<keyword evidence="8 12" id="KW-1133">Transmembrane helix</keyword>
<evidence type="ECO:0000256" key="7">
    <source>
        <dbReference type="ARBA" id="ARBA00022840"/>
    </source>
</evidence>
<dbReference type="SUPFAM" id="SSF52540">
    <property type="entry name" value="P-loop containing nucleoside triphosphate hydrolases"/>
    <property type="match status" value="2"/>
</dbReference>
<feature type="transmembrane region" description="Helical" evidence="12">
    <location>
        <begin position="897"/>
        <end position="921"/>
    </location>
</feature>
<evidence type="ECO:0000256" key="2">
    <source>
        <dbReference type="ARBA" id="ARBA00007577"/>
    </source>
</evidence>
<dbReference type="CDD" id="cd18578">
    <property type="entry name" value="ABC_6TM_Pgp_ABCB1_D2_like"/>
    <property type="match status" value="1"/>
</dbReference>
<protein>
    <submittedName>
        <fullName evidence="15">Multidrug resistance protein 1</fullName>
    </submittedName>
</protein>
<dbReference type="PROSITE" id="PS00211">
    <property type="entry name" value="ABC_TRANSPORTER_1"/>
    <property type="match status" value="2"/>
</dbReference>
<evidence type="ECO:0000256" key="10">
    <source>
        <dbReference type="ARBA" id="ARBA00023180"/>
    </source>
</evidence>
<dbReference type="FunFam" id="1.20.1560.10:FF:000009">
    <property type="entry name" value="ABC transporter B family member 1"/>
    <property type="match status" value="1"/>
</dbReference>
<evidence type="ECO:0000259" key="13">
    <source>
        <dbReference type="PROSITE" id="PS50893"/>
    </source>
</evidence>
<dbReference type="PROSITE" id="PS50893">
    <property type="entry name" value="ABC_TRANSPORTER_2"/>
    <property type="match status" value="2"/>
</dbReference>
<evidence type="ECO:0000259" key="14">
    <source>
        <dbReference type="PROSITE" id="PS50929"/>
    </source>
</evidence>
<dbReference type="PANTHER" id="PTHR43394:SF11">
    <property type="entry name" value="ATP-BINDING CASSETTE TRANSPORTER"/>
    <property type="match status" value="1"/>
</dbReference>
<gene>
    <name evidence="15" type="primary">ABCB1</name>
    <name evidence="15" type="ORF">HDU87_000862</name>
</gene>